<evidence type="ECO:0000256" key="5">
    <source>
        <dbReference type="SAM" id="Coils"/>
    </source>
</evidence>
<gene>
    <name evidence="7" type="ORF">BpHYR1_043770</name>
</gene>
<protein>
    <submittedName>
        <fullName evidence="7">Leucine-rich repeat-containing 45</fullName>
    </submittedName>
</protein>
<dbReference type="EMBL" id="REGN01003201">
    <property type="protein sequence ID" value="RNA23876.1"/>
    <property type="molecule type" value="Genomic_DNA"/>
</dbReference>
<dbReference type="SUPFAM" id="SSF52047">
    <property type="entry name" value="RNI-like"/>
    <property type="match status" value="1"/>
</dbReference>
<organism evidence="7 8">
    <name type="scientific">Brachionus plicatilis</name>
    <name type="common">Marine rotifer</name>
    <name type="synonym">Brachionus muelleri</name>
    <dbReference type="NCBI Taxonomy" id="10195"/>
    <lineage>
        <taxon>Eukaryota</taxon>
        <taxon>Metazoa</taxon>
        <taxon>Spiralia</taxon>
        <taxon>Gnathifera</taxon>
        <taxon>Rotifera</taxon>
        <taxon>Eurotatoria</taxon>
        <taxon>Monogononta</taxon>
        <taxon>Pseudotrocha</taxon>
        <taxon>Ploima</taxon>
        <taxon>Brachionidae</taxon>
        <taxon>Brachionus</taxon>
    </lineage>
</organism>
<dbReference type="AlphaFoldDB" id="A0A3M7RJY8"/>
<evidence type="ECO:0000256" key="4">
    <source>
        <dbReference type="ARBA" id="ARBA00023212"/>
    </source>
</evidence>
<evidence type="ECO:0000256" key="6">
    <source>
        <dbReference type="SAM" id="MobiDB-lite"/>
    </source>
</evidence>
<feature type="coiled-coil region" evidence="5">
    <location>
        <begin position="597"/>
        <end position="656"/>
    </location>
</feature>
<proteinExistence type="predicted"/>
<feature type="region of interest" description="Disordered" evidence="6">
    <location>
        <begin position="1033"/>
        <end position="1054"/>
    </location>
</feature>
<dbReference type="GO" id="GO:0005813">
    <property type="term" value="C:centrosome"/>
    <property type="evidence" value="ECO:0007669"/>
    <property type="project" value="UniProtKB-SubCell"/>
</dbReference>
<keyword evidence="8" id="KW-1185">Reference proteome</keyword>
<dbReference type="STRING" id="10195.A0A3M7RJY8"/>
<sequence>MEDLRALYLEYCKTYNVEPQECIKSELKRLNLLSDDTTHFFDVSSHQLTEKSCMILGKLLSRDQKIVNLKLNDCFLTNYALEYICNALINNSTVKSLELRGNNIHGEGTQHLAKVLRQNSSIISLTLEWNSLGLDEFNNFSKFCESLSMNSSLKFLDLRNNQINFNSALELSTVFENNKILQHLDLRWNNIGMVGAKGLLSALRKNFTLTKLELNGNNIPEDLVDSIHLKITNNSEQKRCHEEYSNRNMKLANELHNIQFQKDKQVNVLLNKIDIQEEAVRKTNRIMTEKMKKLQNALEDRMNSMNAMSSKLSIAEANLALAEQKSSELEHTLKKFQLDKENELKKINLISKSEKEDLINERNRIERELNEINGKFDKQCEKIRDLERKCQEFQVISFESKEKLAQGSAEYQIKMNVLDEEARRLKQKHRDELKEFEANKQKDMQRLKEDFESIERNLKDRINKLENIKHSLKDEIDNLKSTMATEKLVHDQEINDFRVKLQQEDNLRRKELEEKVRMLQSSKDDLMLDNNKMSVQLLELQQKLTSQSLEIESLKRYNESLRNQVHEKDVELVQNNDRLKSDYERRVRMIQSEIDKVDEFKGKINDQELQIKRLEADKEIAVKNFAIENEKLIVKIKTLEDNINKFKEEDNERNKKASKLYKKSCTQSILNTKQMMANQQSNSSSNSSKQNNSGNGNTSQSVNNQSQSQNPSILITSIPSLTATASAIGATSNASSVTNSENGIIKVSNNGTALIEMIMCKLVTPFHVINDPRLLECGSSACLDCILSAKDSDRNLKCPYCNGIHKVPNDTSKLISNKNLQTFLKINFADLNQNFSKQLEDSMYVLEQKIQSQNIAMENFDNYFNSIQNDIQMKIEAMKNQLEKYAEQFCDSLKQIRKEAEKNWSDQSASFSSPASLTSNNSGNILISANPNLLNINSQQLQPQTHQIQLGKDKTFQIIGVKNESLIPGNLNVLTVLNSNGNPLSHSTYQLSNPFSAVSSANSSSNTTPNSMATIQSTNAQNIQQNQSIQQNNNSLTSHNDQNSSNNNINKQRSNQNLINNSNKTTLLQHNDALNTSLDVLTNTFNFSNSSSWNGNEDDLEDFETEINLKPVPTNLTTSSSSAGNQKRHLNKEQAQFNKFVREEVSKKFGEDFLLQHEVNQLESSIMELIKSEAIASFLPKDTTPARAWTLAKVSLRSLKRDLRRKQGLSSKKEPHEGKMRAKLNFTYSNQI</sequence>
<dbReference type="Proteomes" id="UP000276133">
    <property type="component" value="Unassembled WGS sequence"/>
</dbReference>
<feature type="coiled-coil region" evidence="5">
    <location>
        <begin position="509"/>
        <end position="571"/>
    </location>
</feature>
<evidence type="ECO:0000313" key="8">
    <source>
        <dbReference type="Proteomes" id="UP000276133"/>
    </source>
</evidence>
<keyword evidence="4" id="KW-0206">Cytoskeleton</keyword>
<dbReference type="InterPro" id="IPR013083">
    <property type="entry name" value="Znf_RING/FYVE/PHD"/>
</dbReference>
<dbReference type="SMART" id="SM00368">
    <property type="entry name" value="LRR_RI"/>
    <property type="match status" value="4"/>
</dbReference>
<dbReference type="InterPro" id="IPR001611">
    <property type="entry name" value="Leu-rich_rpt"/>
</dbReference>
<accession>A0A3M7RJY8</accession>
<evidence type="ECO:0000256" key="3">
    <source>
        <dbReference type="ARBA" id="ARBA00023054"/>
    </source>
</evidence>
<feature type="compositionally biased region" description="Low complexity" evidence="6">
    <location>
        <begin position="678"/>
        <end position="709"/>
    </location>
</feature>
<dbReference type="OrthoDB" id="8436363at2759"/>
<name>A0A3M7RJY8_BRAPC</name>
<dbReference type="InterPro" id="IPR052116">
    <property type="entry name" value="Centro_Cilium_Assembly"/>
</dbReference>
<dbReference type="PANTHER" id="PTHR23170">
    <property type="entry name" value="NY-REN-58 ANTIGEN"/>
    <property type="match status" value="1"/>
</dbReference>
<dbReference type="Gene3D" id="3.30.40.10">
    <property type="entry name" value="Zinc/RING finger domain, C3HC4 (zinc finger)"/>
    <property type="match status" value="1"/>
</dbReference>
<reference evidence="7 8" key="1">
    <citation type="journal article" date="2018" name="Sci. Rep.">
        <title>Genomic signatures of local adaptation to the degree of environmental predictability in rotifers.</title>
        <authorList>
            <person name="Franch-Gras L."/>
            <person name="Hahn C."/>
            <person name="Garcia-Roger E.M."/>
            <person name="Carmona M.J."/>
            <person name="Serra M."/>
            <person name="Gomez A."/>
        </authorList>
    </citation>
    <scope>NUCLEOTIDE SEQUENCE [LARGE SCALE GENOMIC DNA]</scope>
    <source>
        <strain evidence="7">HYR1</strain>
    </source>
</reference>
<comment type="caution">
    <text evidence="7">The sequence shown here is derived from an EMBL/GenBank/DDBJ whole genome shotgun (WGS) entry which is preliminary data.</text>
</comment>
<dbReference type="Gene3D" id="3.80.10.10">
    <property type="entry name" value="Ribonuclease Inhibitor"/>
    <property type="match status" value="2"/>
</dbReference>
<feature type="coiled-coil region" evidence="5">
    <location>
        <begin position="305"/>
        <end position="482"/>
    </location>
</feature>
<keyword evidence="2" id="KW-0963">Cytoplasm</keyword>
<dbReference type="PANTHER" id="PTHR23170:SF3">
    <property type="entry name" value="LEUCINE-RICH REPEAT-CONTAINING PROTEIN 45"/>
    <property type="match status" value="1"/>
</dbReference>
<evidence type="ECO:0000256" key="2">
    <source>
        <dbReference type="ARBA" id="ARBA00022490"/>
    </source>
</evidence>
<evidence type="ECO:0000313" key="7">
    <source>
        <dbReference type="EMBL" id="RNA23876.1"/>
    </source>
</evidence>
<evidence type="ECO:0000256" key="1">
    <source>
        <dbReference type="ARBA" id="ARBA00004300"/>
    </source>
</evidence>
<keyword evidence="3 5" id="KW-0175">Coiled coil</keyword>
<dbReference type="SUPFAM" id="SSF57850">
    <property type="entry name" value="RING/U-box"/>
    <property type="match status" value="1"/>
</dbReference>
<comment type="subcellular location">
    <subcellularLocation>
        <location evidence="1">Cytoplasm</location>
        <location evidence="1">Cytoskeleton</location>
        <location evidence="1">Microtubule organizing center</location>
        <location evidence="1">Centrosome</location>
    </subcellularLocation>
</comment>
<feature type="region of interest" description="Disordered" evidence="6">
    <location>
        <begin position="676"/>
        <end position="709"/>
    </location>
</feature>
<dbReference type="Pfam" id="PF13516">
    <property type="entry name" value="LRR_6"/>
    <property type="match status" value="2"/>
</dbReference>
<dbReference type="InterPro" id="IPR032675">
    <property type="entry name" value="LRR_dom_sf"/>
</dbReference>